<gene>
    <name evidence="2" type="ORF">JF50_06305</name>
</gene>
<evidence type="ECO:0000313" key="2">
    <source>
        <dbReference type="EMBL" id="KID58285.1"/>
    </source>
</evidence>
<sequence>MTEIIKLTFPVTVDGHEYAELKMRRPKVRDRLMVDKADISESESEIRYFSHLCEVSPDIIEELDWSDFVKLREALQAFLVSRPSV</sequence>
<dbReference type="Proteomes" id="UP000031327">
    <property type="component" value="Unassembled WGS sequence"/>
</dbReference>
<dbReference type="OrthoDB" id="7870527at2"/>
<evidence type="ECO:0000313" key="3">
    <source>
        <dbReference type="Proteomes" id="UP000031327"/>
    </source>
</evidence>
<proteinExistence type="predicted"/>
<dbReference type="Pfam" id="PF10109">
    <property type="entry name" value="Phage_TAC_7"/>
    <property type="match status" value="1"/>
</dbReference>
<dbReference type="KEGG" id="plz:S4054249_16435"/>
<name>A0A023Q1E1_9GAMM</name>
<dbReference type="RefSeq" id="WP_039608579.1">
    <property type="nucleotide sequence ID" value="NZ_CP015411.1"/>
</dbReference>
<dbReference type="AlphaFoldDB" id="A0A023Q1E1"/>
<organism evidence="1">
    <name type="scientific">Pseudoalteromonas luteoviolacea</name>
    <dbReference type="NCBI Taxonomy" id="43657"/>
    <lineage>
        <taxon>Bacteria</taxon>
        <taxon>Pseudomonadati</taxon>
        <taxon>Pseudomonadota</taxon>
        <taxon>Gammaproteobacteria</taxon>
        <taxon>Alteromonadales</taxon>
        <taxon>Pseudoalteromonadaceae</taxon>
        <taxon>Pseudoalteromonas</taxon>
    </lineage>
</organism>
<evidence type="ECO:0000313" key="1">
    <source>
        <dbReference type="EMBL" id="AHX39972.1"/>
    </source>
</evidence>
<accession>A0A023Q1E1</accession>
<dbReference type="EMBL" id="JWIC01000004">
    <property type="protein sequence ID" value="KID58285.1"/>
    <property type="molecule type" value="Genomic_DNA"/>
</dbReference>
<evidence type="ECO:0008006" key="4">
    <source>
        <dbReference type="Google" id="ProtNLM"/>
    </source>
</evidence>
<dbReference type="InterPro" id="IPR019289">
    <property type="entry name" value="Phage_tail_E/E"/>
</dbReference>
<reference evidence="1" key="1">
    <citation type="journal article" date="2014" name="Science">
        <title>Marine tubeworm metamorphosis induced by arrays of bacterial phage tail-like structures.</title>
        <authorList>
            <person name="Shikuma N.J."/>
            <person name="Pilhofer M."/>
            <person name="Weiss G.L."/>
            <person name="Hadfield M.G."/>
            <person name="Jensen G.J."/>
            <person name="Newman D.K."/>
        </authorList>
    </citation>
    <scope>NUCLEOTIDE SEQUENCE</scope>
    <source>
        <strain evidence="1">HI1</strain>
    </source>
</reference>
<protein>
    <recommendedName>
        <fullName evidence="4">Phage tail assembly protein</fullName>
    </recommendedName>
</protein>
<dbReference type="EMBL" id="KF724689">
    <property type="protein sequence ID" value="AHX39972.1"/>
    <property type="molecule type" value="Genomic_DNA"/>
</dbReference>
<reference evidence="2 3" key="2">
    <citation type="submission" date="2014-12" db="EMBL/GenBank/DDBJ databases">
        <title>Draft Genome Sequence of Pseudoalteromonas luteoviolacea HI1.</title>
        <authorList>
            <person name="Asahina A.Y."/>
            <person name="Hadfield M.G."/>
        </authorList>
    </citation>
    <scope>NUCLEOTIDE SEQUENCE [LARGE SCALE GENOMIC DNA]</scope>
    <source>
        <strain evidence="2 3">HI1</strain>
    </source>
</reference>